<dbReference type="EMBL" id="CAJNJA010093964">
    <property type="protein sequence ID" value="CAE7941445.1"/>
    <property type="molecule type" value="Genomic_DNA"/>
</dbReference>
<feature type="transmembrane region" description="Helical" evidence="1">
    <location>
        <begin position="168"/>
        <end position="191"/>
    </location>
</feature>
<keyword evidence="1" id="KW-0812">Transmembrane</keyword>
<proteinExistence type="predicted"/>
<keyword evidence="1" id="KW-1133">Transmembrane helix</keyword>
<organism evidence="2 3">
    <name type="scientific">Symbiodinium necroappetens</name>
    <dbReference type="NCBI Taxonomy" id="1628268"/>
    <lineage>
        <taxon>Eukaryota</taxon>
        <taxon>Sar</taxon>
        <taxon>Alveolata</taxon>
        <taxon>Dinophyceae</taxon>
        <taxon>Suessiales</taxon>
        <taxon>Symbiodiniaceae</taxon>
        <taxon>Symbiodinium</taxon>
    </lineage>
</organism>
<dbReference type="Gene3D" id="3.30.40.10">
    <property type="entry name" value="Zinc/RING finger domain, C3HC4 (zinc finger)"/>
    <property type="match status" value="1"/>
</dbReference>
<dbReference type="AlphaFoldDB" id="A0A813C8Z3"/>
<dbReference type="OrthoDB" id="412381at2759"/>
<feature type="transmembrane region" description="Helical" evidence="1">
    <location>
        <begin position="248"/>
        <end position="273"/>
    </location>
</feature>
<evidence type="ECO:0000256" key="1">
    <source>
        <dbReference type="SAM" id="Phobius"/>
    </source>
</evidence>
<comment type="caution">
    <text evidence="2">The sequence shown here is derived from an EMBL/GenBank/DDBJ whole genome shotgun (WGS) entry which is preliminary data.</text>
</comment>
<dbReference type="PANTHER" id="PTHR46347:SF1">
    <property type="entry name" value="RING_FYVE_PHD ZINC FINGER SUPERFAMILY PROTEIN"/>
    <property type="match status" value="1"/>
</dbReference>
<keyword evidence="3" id="KW-1185">Reference proteome</keyword>
<dbReference type="InterPro" id="IPR013083">
    <property type="entry name" value="Znf_RING/FYVE/PHD"/>
</dbReference>
<name>A0A813C8Z3_9DINO</name>
<gene>
    <name evidence="2" type="primary">SULTR2</name>
    <name evidence="2" type="ORF">SNEC2469_LOCUS34290</name>
</gene>
<keyword evidence="1" id="KW-0472">Membrane</keyword>
<dbReference type="PANTHER" id="PTHR46347">
    <property type="entry name" value="RING/FYVE/PHD ZINC FINGER SUPERFAMILY PROTEIN"/>
    <property type="match status" value="1"/>
</dbReference>
<accession>A0A813C8Z3</accession>
<evidence type="ECO:0000313" key="2">
    <source>
        <dbReference type="EMBL" id="CAE7941445.1"/>
    </source>
</evidence>
<protein>
    <submittedName>
        <fullName evidence="2">SULTR2 protein</fullName>
    </submittedName>
</protein>
<evidence type="ECO:0000313" key="3">
    <source>
        <dbReference type="Proteomes" id="UP000601435"/>
    </source>
</evidence>
<sequence>MGSICSLGCKPRFRSKCRAVPARSGCGLRGAAISLSAFDNVVAASAMGSAFTLHRAEALMSVRELATWIAAFPLAAFVLVEPRMEDSSRHVCALWTKWCAVLHRASWQCLPQLCEILPGSGTMRYVHLECLNMWRASSANPQSAYKCDQCNFQYSFQRALYASILRSALVLHSITLLLFAGTVLLCGYVCYYVDWLQNGDGTTEVLSQDLVDHFVNVSGLDDIDKEEFRRLADGLNSFTFGGISLAHILNGIMMVGLSGCVSSSIFFFGSLGLQFDKHERM</sequence>
<dbReference type="Proteomes" id="UP000601435">
    <property type="component" value="Unassembled WGS sequence"/>
</dbReference>
<reference evidence="2" key="1">
    <citation type="submission" date="2021-02" db="EMBL/GenBank/DDBJ databases">
        <authorList>
            <person name="Dougan E. K."/>
            <person name="Rhodes N."/>
            <person name="Thang M."/>
            <person name="Chan C."/>
        </authorList>
    </citation>
    <scope>NUCLEOTIDE SEQUENCE</scope>
</reference>